<evidence type="ECO:0000256" key="4">
    <source>
        <dbReference type="ARBA" id="ARBA00022692"/>
    </source>
</evidence>
<dbReference type="SUPFAM" id="SSF58104">
    <property type="entry name" value="Methyl-accepting chemotaxis protein (MCP) signaling domain"/>
    <property type="match status" value="1"/>
</dbReference>
<evidence type="ECO:0000313" key="9">
    <source>
        <dbReference type="EMBL" id="MFC4401723.1"/>
    </source>
</evidence>
<keyword evidence="10" id="KW-1185">Reference proteome</keyword>
<dbReference type="Gene3D" id="1.20.1640.10">
    <property type="entry name" value="Multidrug efflux transporter AcrB transmembrane domain"/>
    <property type="match status" value="2"/>
</dbReference>
<evidence type="ECO:0000259" key="8">
    <source>
        <dbReference type="Pfam" id="PF03176"/>
    </source>
</evidence>
<comment type="similarity">
    <text evidence="2">Belongs to the resistance-nodulation-cell division (RND) (TC 2.A.6) family. MmpL subfamily.</text>
</comment>
<feature type="transmembrane region" description="Helical" evidence="7">
    <location>
        <begin position="312"/>
        <end position="334"/>
    </location>
</feature>
<dbReference type="Gene3D" id="1.10.287.950">
    <property type="entry name" value="Methyl-accepting chemotaxis protein"/>
    <property type="match status" value="1"/>
</dbReference>
<proteinExistence type="inferred from homology"/>
<dbReference type="InterPro" id="IPR023908">
    <property type="entry name" value="xxxLxxG_rpt"/>
</dbReference>
<feature type="transmembrane region" description="Helical" evidence="7">
    <location>
        <begin position="994"/>
        <end position="1018"/>
    </location>
</feature>
<evidence type="ECO:0000256" key="1">
    <source>
        <dbReference type="ARBA" id="ARBA00004651"/>
    </source>
</evidence>
<comment type="subcellular location">
    <subcellularLocation>
        <location evidence="1">Cell membrane</location>
        <topology evidence="1">Multi-pass membrane protein</topology>
    </subcellularLocation>
</comment>
<dbReference type="Pfam" id="PF03176">
    <property type="entry name" value="MMPL"/>
    <property type="match status" value="2"/>
</dbReference>
<feature type="transmembrane region" description="Helical" evidence="7">
    <location>
        <begin position="969"/>
        <end position="988"/>
    </location>
</feature>
<evidence type="ECO:0000256" key="3">
    <source>
        <dbReference type="ARBA" id="ARBA00022475"/>
    </source>
</evidence>
<feature type="domain" description="Membrane transport protein MMPL" evidence="8">
    <location>
        <begin position="42"/>
        <end position="358"/>
    </location>
</feature>
<keyword evidence="5 7" id="KW-1133">Transmembrane helix</keyword>
<organism evidence="9 10">
    <name type="scientific">Gracilibacillus xinjiangensis</name>
    <dbReference type="NCBI Taxonomy" id="1193282"/>
    <lineage>
        <taxon>Bacteria</taxon>
        <taxon>Bacillati</taxon>
        <taxon>Bacillota</taxon>
        <taxon>Bacilli</taxon>
        <taxon>Bacillales</taxon>
        <taxon>Bacillaceae</taxon>
        <taxon>Gracilibacillus</taxon>
    </lineage>
</organism>
<dbReference type="PANTHER" id="PTHR33406:SF6">
    <property type="entry name" value="MEMBRANE PROTEIN YDGH-RELATED"/>
    <property type="match status" value="1"/>
</dbReference>
<dbReference type="SUPFAM" id="SSF82866">
    <property type="entry name" value="Multidrug efflux transporter AcrB transmembrane domain"/>
    <property type="match status" value="2"/>
</dbReference>
<feature type="transmembrane region" description="Helical" evidence="7">
    <location>
        <begin position="284"/>
        <end position="306"/>
    </location>
</feature>
<sequence length="1035" mass="112207">MLKFKSWRSVSLLLWTVVSIFMLTTMPNLTQLVQEKGQITIPDTAQSSVANEMIKEMYVSGQETYGIIAVFNSGSNVALTEIQRKEIAEKITQLKVQDDKLGITEIMTHIDSKEMEDQLVSEDGTTILAQISVDQSHGEITDTVEELNEVISLENVETFLTGSELVSNDFANSTQDGVKKTEVIAIIFILVVLIIVFRSPIVPVISLLTVGVSYLVSMGVIAHIVDKLDFPFSNFTQVFVVVVLFGVGTDYNILLYTRFKEELGKQDNAFLATKATFKSAGKTVLYSGLAVFIGFASLILAKFSLYQATSGVAIGVAVLLLVLTTLNPFFMVLLGKGMFYPIKNFKGHGESRIWGFLAENTILRPFLAVIVVLVVTVPFIFNYSSTLNFNDLFEVNDKYESKQGINVIEDHFPPGFSSPGTLVIKSSDSKLNDAKILQTIDELTEKITNIDGVSEVYSVTRPAGDKIAELYIDEQANELGSGIDDANNGIGEVSDGLTSAQDRMGSNNSADLTNVQKLIDGTYELENGVIALRDAMNELTKGFNSGVTGSESLETGLASLSGNVENLSGATSQLYEAYSQLETGLSSYDEYFDSITQAIDGAISGYKQIETLMNGFIERNPEMETDQDIQQTLGIAVSAQGQLNGLADQLQQLSTQHQTVIESFNKANESMSAVNDGLVQVQTGVEQLKTGAAELKDGLDTGAAGAEQIAGKTGELQTGLAQVNNGQAQLLTALNDLQEKMGELQSGLTASTDGLGQISDGLNDAESYLNDLSESNSSEKFYIPQEVLEGEEFQEALDTYMSDNRTISTMRIILDVNPYSREAMPIVANINNLVETQLEGTELAEAEVAMAGTTATNADLKEITEQDFFRTATIMLVGITIVLILITWSVSHSLFIIGSLILVYFTSLGISELISTHLLGVNMLSWNVPFFSFIMIIALGVDYSIFLMMRYNESDGDPSAKIVEASRHIGGVVLSAALILGGTFAALIPSGVLTLIQVATVVIVGLILLSLVAMPILLPGLMEVTNKLNVFKKKR</sequence>
<dbReference type="InterPro" id="IPR004869">
    <property type="entry name" value="MMPL_dom"/>
</dbReference>
<keyword evidence="4 7" id="KW-0812">Transmembrane</keyword>
<feature type="transmembrane region" description="Helical" evidence="7">
    <location>
        <begin position="237"/>
        <end position="256"/>
    </location>
</feature>
<evidence type="ECO:0000256" key="6">
    <source>
        <dbReference type="ARBA" id="ARBA00023136"/>
    </source>
</evidence>
<feature type="transmembrane region" description="Helical" evidence="7">
    <location>
        <begin position="926"/>
        <end position="948"/>
    </location>
</feature>
<dbReference type="Proteomes" id="UP001595882">
    <property type="component" value="Unassembled WGS sequence"/>
</dbReference>
<name>A0ABV8WS54_9BACI</name>
<keyword evidence="3" id="KW-1003">Cell membrane</keyword>
<dbReference type="RefSeq" id="WP_390248569.1">
    <property type="nucleotide sequence ID" value="NZ_JBHSDT010000001.1"/>
</dbReference>
<feature type="transmembrane region" description="Helical" evidence="7">
    <location>
        <begin position="204"/>
        <end position="225"/>
    </location>
</feature>
<dbReference type="EMBL" id="JBHSDT010000001">
    <property type="protein sequence ID" value="MFC4401723.1"/>
    <property type="molecule type" value="Genomic_DNA"/>
</dbReference>
<evidence type="ECO:0000256" key="7">
    <source>
        <dbReference type="SAM" id="Phobius"/>
    </source>
</evidence>
<dbReference type="InterPro" id="IPR050545">
    <property type="entry name" value="Mycobact_MmpL"/>
</dbReference>
<dbReference type="NCBIfam" id="TIGR03057">
    <property type="entry name" value="xxxLxxG_by_4"/>
    <property type="match status" value="1"/>
</dbReference>
<protein>
    <submittedName>
        <fullName evidence="9">MMPL family transporter</fullName>
    </submittedName>
</protein>
<evidence type="ECO:0000256" key="2">
    <source>
        <dbReference type="ARBA" id="ARBA00010157"/>
    </source>
</evidence>
<feature type="transmembrane region" description="Helical" evidence="7">
    <location>
        <begin position="362"/>
        <end position="381"/>
    </location>
</feature>
<accession>A0ABV8WS54</accession>
<feature type="transmembrane region" description="Helical" evidence="7">
    <location>
        <begin position="894"/>
        <end position="914"/>
    </location>
</feature>
<dbReference type="PANTHER" id="PTHR33406">
    <property type="entry name" value="MEMBRANE PROTEIN MJ1562-RELATED"/>
    <property type="match status" value="1"/>
</dbReference>
<keyword evidence="6 7" id="KW-0472">Membrane</keyword>
<feature type="domain" description="Membrane transport protein MMPL" evidence="8">
    <location>
        <begin position="728"/>
        <end position="1035"/>
    </location>
</feature>
<feature type="transmembrane region" description="Helical" evidence="7">
    <location>
        <begin position="181"/>
        <end position="197"/>
    </location>
</feature>
<evidence type="ECO:0000313" key="10">
    <source>
        <dbReference type="Proteomes" id="UP001595882"/>
    </source>
</evidence>
<evidence type="ECO:0000256" key="5">
    <source>
        <dbReference type="ARBA" id="ARBA00022989"/>
    </source>
</evidence>
<reference evidence="10" key="1">
    <citation type="journal article" date="2019" name="Int. J. Syst. Evol. Microbiol.">
        <title>The Global Catalogue of Microorganisms (GCM) 10K type strain sequencing project: providing services to taxonomists for standard genome sequencing and annotation.</title>
        <authorList>
            <consortium name="The Broad Institute Genomics Platform"/>
            <consortium name="The Broad Institute Genome Sequencing Center for Infectious Disease"/>
            <person name="Wu L."/>
            <person name="Ma J."/>
        </authorList>
    </citation>
    <scope>NUCLEOTIDE SEQUENCE [LARGE SCALE GENOMIC DNA]</scope>
    <source>
        <strain evidence="10">CCUG 37865</strain>
    </source>
</reference>
<comment type="caution">
    <text evidence="9">The sequence shown here is derived from an EMBL/GenBank/DDBJ whole genome shotgun (WGS) entry which is preliminary data.</text>
</comment>
<gene>
    <name evidence="9" type="ORF">ACFOY7_01235</name>
</gene>
<feature type="transmembrane region" description="Helical" evidence="7">
    <location>
        <begin position="868"/>
        <end position="887"/>
    </location>
</feature>